<reference evidence="1 2" key="1">
    <citation type="submission" date="2019-03" db="EMBL/GenBank/DDBJ databases">
        <title>San Antonio Military Medical Center submission to MRSN (WRAIR), pending publication.</title>
        <authorList>
            <person name="Blyth D.M."/>
            <person name="Mccarthy S.L."/>
            <person name="Schall S.E."/>
            <person name="Stam J.A."/>
            <person name="Ong A.C."/>
            <person name="Mcgann P.T."/>
        </authorList>
    </citation>
    <scope>NUCLEOTIDE SEQUENCE [LARGE SCALE GENOMIC DNA]</scope>
    <source>
        <strain evidence="1 2">MRSN571793</strain>
    </source>
</reference>
<gene>
    <name evidence="1" type="ORF">E2605_12155</name>
</gene>
<evidence type="ECO:0000313" key="2">
    <source>
        <dbReference type="Proteomes" id="UP000297861"/>
    </source>
</evidence>
<dbReference type="PROSITE" id="PS51257">
    <property type="entry name" value="PROKAR_LIPOPROTEIN"/>
    <property type="match status" value="1"/>
</dbReference>
<comment type="caution">
    <text evidence="1">The sequence shown here is derived from an EMBL/GenBank/DDBJ whole genome shotgun (WGS) entry which is preliminary data.</text>
</comment>
<evidence type="ECO:0000313" key="1">
    <source>
        <dbReference type="EMBL" id="TFD95589.1"/>
    </source>
</evidence>
<sequence>MKYIFNSIIAGVLTALFLACDPIVDEKGVGEVITSADQIQATIIPVVQNGLNTNKVKVSCTSPVSCQWTDGVNLYASSETELTLLLAGSQTITLNALAADGTVFEKKFEYNVESMYYPVAPEYGYFCGAGEKVWTWADTKCFGNGGGSDTGPAWWILNPEDIKEQCVSKNLPLDGKGATMQFILSGKKMIKTTMDGVKYEGKFDFDMTAGTSGWSLGTVTFTNTNILCGYDFNDASYSAWSKYNIIYLDDEKMVLGAQEHAPNSNYWYWVFKAQ</sequence>
<dbReference type="RefSeq" id="WP_134436622.1">
    <property type="nucleotide sequence ID" value="NZ_SOML01000007.1"/>
</dbReference>
<proteinExistence type="predicted"/>
<name>A0A4Y8KYQ3_9BACT</name>
<keyword evidence="2" id="KW-1185">Reference proteome</keyword>
<protein>
    <submittedName>
        <fullName evidence="1">Uncharacterized protein</fullName>
    </submittedName>
</protein>
<dbReference type="Proteomes" id="UP000297861">
    <property type="component" value="Unassembled WGS sequence"/>
</dbReference>
<dbReference type="STRING" id="1121485.GCA_000426485_03280"/>
<dbReference type="OrthoDB" id="646668at2"/>
<organism evidence="1 2">
    <name type="scientific">Dysgonomonas capnocytophagoides</name>
    <dbReference type="NCBI Taxonomy" id="45254"/>
    <lineage>
        <taxon>Bacteria</taxon>
        <taxon>Pseudomonadati</taxon>
        <taxon>Bacteroidota</taxon>
        <taxon>Bacteroidia</taxon>
        <taxon>Bacteroidales</taxon>
        <taxon>Dysgonomonadaceae</taxon>
        <taxon>Dysgonomonas</taxon>
    </lineage>
</organism>
<dbReference type="EMBL" id="SOML01000007">
    <property type="protein sequence ID" value="TFD95589.1"/>
    <property type="molecule type" value="Genomic_DNA"/>
</dbReference>
<accession>A0A4Y8KYQ3</accession>
<dbReference type="AlphaFoldDB" id="A0A4Y8KYQ3"/>